<dbReference type="Proteomes" id="UP001500957">
    <property type="component" value="Unassembled WGS sequence"/>
</dbReference>
<evidence type="ECO:0000313" key="4">
    <source>
        <dbReference type="Proteomes" id="UP001500957"/>
    </source>
</evidence>
<accession>A0ABN1GXV0</accession>
<dbReference type="InterPro" id="IPR015020">
    <property type="entry name" value="Rv2525c-like_Glyco_Hydro-like"/>
</dbReference>
<gene>
    <name evidence="3" type="ORF">GCM10009547_27580</name>
</gene>
<keyword evidence="1" id="KW-0472">Membrane</keyword>
<feature type="domain" description="Rv2525c-like glycoside hydrolase-like" evidence="2">
    <location>
        <begin position="76"/>
        <end position="289"/>
    </location>
</feature>
<name>A0ABN1GXV0_9ACTN</name>
<dbReference type="RefSeq" id="WP_344605659.1">
    <property type="nucleotide sequence ID" value="NZ_BAAAHE010000021.1"/>
</dbReference>
<evidence type="ECO:0000256" key="1">
    <source>
        <dbReference type="SAM" id="Phobius"/>
    </source>
</evidence>
<dbReference type="Gene3D" id="3.20.20.80">
    <property type="entry name" value="Glycosidases"/>
    <property type="match status" value="1"/>
</dbReference>
<evidence type="ECO:0000259" key="2">
    <source>
        <dbReference type="Pfam" id="PF08924"/>
    </source>
</evidence>
<comment type="caution">
    <text evidence="3">The sequence shown here is derived from an EMBL/GenBank/DDBJ whole genome shotgun (WGS) entry which is preliminary data.</text>
</comment>
<reference evidence="3 4" key="1">
    <citation type="journal article" date="2019" name="Int. J. Syst. Evol. Microbiol.">
        <title>The Global Catalogue of Microorganisms (GCM) 10K type strain sequencing project: providing services to taxonomists for standard genome sequencing and annotation.</title>
        <authorList>
            <consortium name="The Broad Institute Genomics Platform"/>
            <consortium name="The Broad Institute Genome Sequencing Center for Infectious Disease"/>
            <person name="Wu L."/>
            <person name="Ma J."/>
        </authorList>
    </citation>
    <scope>NUCLEOTIDE SEQUENCE [LARGE SCALE GENOMIC DNA]</scope>
    <source>
        <strain evidence="3 4">JCM 10671</strain>
    </source>
</reference>
<proteinExistence type="predicted"/>
<keyword evidence="4" id="KW-1185">Reference proteome</keyword>
<keyword evidence="1" id="KW-0812">Transmembrane</keyword>
<dbReference type="InterPro" id="IPR017853">
    <property type="entry name" value="GH"/>
</dbReference>
<dbReference type="SUPFAM" id="SSF51445">
    <property type="entry name" value="(Trans)glycosidases"/>
    <property type="match status" value="1"/>
</dbReference>
<dbReference type="EMBL" id="BAAAHE010000021">
    <property type="protein sequence ID" value="GAA0623048.1"/>
    <property type="molecule type" value="Genomic_DNA"/>
</dbReference>
<organism evidence="3 4">
    <name type="scientific">Sporichthya brevicatena</name>
    <dbReference type="NCBI Taxonomy" id="171442"/>
    <lineage>
        <taxon>Bacteria</taxon>
        <taxon>Bacillati</taxon>
        <taxon>Actinomycetota</taxon>
        <taxon>Actinomycetes</taxon>
        <taxon>Sporichthyales</taxon>
        <taxon>Sporichthyaceae</taxon>
        <taxon>Sporichthya</taxon>
    </lineage>
</organism>
<keyword evidence="1" id="KW-1133">Transmembrane helix</keyword>
<evidence type="ECO:0000313" key="3">
    <source>
        <dbReference type="EMBL" id="GAA0623048.1"/>
    </source>
</evidence>
<protein>
    <recommendedName>
        <fullName evidence="2">Rv2525c-like glycoside hydrolase-like domain-containing protein</fullName>
    </recommendedName>
</protein>
<feature type="transmembrane region" description="Helical" evidence="1">
    <location>
        <begin position="12"/>
        <end position="34"/>
    </location>
</feature>
<sequence>MSEQPLRTRRSRLGRVTAGITLAIAVVTAGVVGFSANRADADPNGELKYPAGATATRFTGQAFDTCAAPSVSTMRAWLDSPYRAIGIYISGKLRACRQPNLTASWVREVSAMGWKLIPIDVGRQAPCTKFSLRISSNSSEARQQGIAAGRSAVSAARALGILPGSALYSDIENYDSRDKICSGDVHAYLNGWTRALHSAGYLSGVYGNLQPLVDDLVDAQRTANSGKGREGTIRPDMLWNAEWDRTPKLTGWSGVESHLWAAQQRIKQYRGDHRATYGGVPLTIDSNVVDAAVATVAYSVATPTGVDLVSKVAPSEAAAGRSPGARLDLVCVTHSAISSLGAWYQTADATWIPKAALDGNSTVARFADRIPTCATPYQVGPGLKPLRSAPTETADSPGTLAGGTVAWIVCEQPGSVGGAPGFWQRLETGQWVSGVDLLRSSDRADSPAIPACPFSAGLT</sequence>
<dbReference type="Pfam" id="PF08924">
    <property type="entry name" value="Rv2525c_GlyHyd-like"/>
    <property type="match status" value="1"/>
</dbReference>